<reference evidence="1 2" key="1">
    <citation type="journal article" date="2010" name="J. Bacteriol.">
        <title>Genome sequence of the milbemycin-producing bacterium Streptomyces bingchenggensis.</title>
        <authorList>
            <person name="Wang X.J."/>
            <person name="Yan Y.J."/>
            <person name="Zhang B."/>
            <person name="An J."/>
            <person name="Wang J.J."/>
            <person name="Tian J."/>
            <person name="Jiang L."/>
            <person name="Chen Y.H."/>
            <person name="Huang S.X."/>
            <person name="Yin M."/>
            <person name="Zhang J."/>
            <person name="Gao A.L."/>
            <person name="Liu C.X."/>
            <person name="Zhu Z.X."/>
            <person name="Xiang W.S."/>
        </authorList>
    </citation>
    <scope>NUCLEOTIDE SEQUENCE [LARGE SCALE GENOMIC DNA]</scope>
    <source>
        <strain evidence="1 2">BCW-1</strain>
    </source>
</reference>
<dbReference type="Proteomes" id="UP000000377">
    <property type="component" value="Chromosome"/>
</dbReference>
<dbReference type="KEGG" id="sbh:SBI_09937"/>
<organism evidence="1 2">
    <name type="scientific">Streptomyces bingchenggensis (strain BCW-1)</name>
    <dbReference type="NCBI Taxonomy" id="749414"/>
    <lineage>
        <taxon>Bacteria</taxon>
        <taxon>Bacillati</taxon>
        <taxon>Actinomycetota</taxon>
        <taxon>Actinomycetes</taxon>
        <taxon>Kitasatosporales</taxon>
        <taxon>Streptomycetaceae</taxon>
        <taxon>Streptomyces</taxon>
    </lineage>
</organism>
<dbReference type="AlphaFoldDB" id="D7CDL3"/>
<accession>D7CDL3</accession>
<proteinExistence type="predicted"/>
<evidence type="ECO:0000313" key="1">
    <source>
        <dbReference type="EMBL" id="ADI13055.1"/>
    </source>
</evidence>
<name>D7CDL3_STRBB</name>
<sequence length="45" mass="4958">MASRNGWHDEDGSTNFTMKEWRVSLAWVGTGRAGSIVASMGGWWA</sequence>
<dbReference type="RefSeq" id="WP_014182502.1">
    <property type="nucleotide sequence ID" value="NC_016582.1"/>
</dbReference>
<gene>
    <name evidence="1" type="ordered locus">SBI_09937</name>
</gene>
<protein>
    <submittedName>
        <fullName evidence="1">Uncharacterized protein</fullName>
    </submittedName>
</protein>
<dbReference type="EMBL" id="CP002047">
    <property type="protein sequence ID" value="ADI13055.1"/>
    <property type="molecule type" value="Genomic_DNA"/>
</dbReference>
<keyword evidence="2" id="KW-1185">Reference proteome</keyword>
<evidence type="ECO:0000313" key="2">
    <source>
        <dbReference type="Proteomes" id="UP000000377"/>
    </source>
</evidence>
<dbReference type="HOGENOM" id="CLU_3205611_0_0_11"/>
<dbReference type="PATRIC" id="fig|749414.3.peg.10231"/>